<keyword evidence="1" id="KW-0378">Hydrolase</keyword>
<dbReference type="Pfam" id="PF08447">
    <property type="entry name" value="PAS_3"/>
    <property type="match status" value="1"/>
</dbReference>
<evidence type="ECO:0000313" key="7">
    <source>
        <dbReference type="EMBL" id="EMF01485.1"/>
    </source>
</evidence>
<dbReference type="SMART" id="SM00086">
    <property type="entry name" value="PAC"/>
    <property type="match status" value="1"/>
</dbReference>
<protein>
    <submittedName>
        <fullName evidence="7">Putative PAS/PAC sensor protein</fullName>
    </submittedName>
</protein>
<feature type="compositionally biased region" description="Gly residues" evidence="4">
    <location>
        <begin position="58"/>
        <end position="81"/>
    </location>
</feature>
<dbReference type="InterPro" id="IPR029016">
    <property type="entry name" value="GAF-like_dom_sf"/>
</dbReference>
<dbReference type="CDD" id="cd00130">
    <property type="entry name" value="PAS"/>
    <property type="match status" value="1"/>
</dbReference>
<evidence type="ECO:0000259" key="5">
    <source>
        <dbReference type="PROSITE" id="PS50113"/>
    </source>
</evidence>
<accession>M3BPA7</accession>
<dbReference type="Proteomes" id="UP000011740">
    <property type="component" value="Unassembled WGS sequence"/>
</dbReference>
<evidence type="ECO:0000256" key="1">
    <source>
        <dbReference type="ARBA" id="ARBA00022801"/>
    </source>
</evidence>
<feature type="compositionally biased region" description="Gly residues" evidence="4">
    <location>
        <begin position="14"/>
        <end position="49"/>
    </location>
</feature>
<feature type="domain" description="ANTAR" evidence="6">
    <location>
        <begin position="138"/>
        <end position="199"/>
    </location>
</feature>
<dbReference type="Gene3D" id="3.30.450.40">
    <property type="match status" value="1"/>
</dbReference>
<dbReference type="InterPro" id="IPR035965">
    <property type="entry name" value="PAS-like_dom_sf"/>
</dbReference>
<dbReference type="Pfam" id="PF13185">
    <property type="entry name" value="GAF_2"/>
    <property type="match status" value="1"/>
</dbReference>
<dbReference type="Gene3D" id="1.10.10.10">
    <property type="entry name" value="Winged helix-like DNA-binding domain superfamily/Winged helix DNA-binding domain"/>
    <property type="match status" value="1"/>
</dbReference>
<organism evidence="7 8">
    <name type="scientific">Streptomyces mobaraensis (strain ATCC 29032 / DSM 40847 / JCM 4168 / NBRC 13819 / NCIMB 11159 / IPCR 16-22)</name>
    <dbReference type="NCBI Taxonomy" id="1223523"/>
    <lineage>
        <taxon>Bacteria</taxon>
        <taxon>Bacillati</taxon>
        <taxon>Actinomycetota</taxon>
        <taxon>Actinomycetes</taxon>
        <taxon>Kitasatosporales</taxon>
        <taxon>Streptomycetaceae</taxon>
        <taxon>Streptomyces</taxon>
    </lineage>
</organism>
<comment type="caution">
    <text evidence="7">The sequence shown here is derived from an EMBL/GenBank/DDBJ whole genome shotgun (WGS) entry which is preliminary data.</text>
</comment>
<reference evidence="7 8" key="1">
    <citation type="journal article" date="2013" name="Genome Announc.">
        <title>Whole-Genome Shotgun Assembly and Analysis of the Genome of Streptomyces mobaraensis DSM 40847, a Strain for Industrial Production of Microbial Transglutaminase.</title>
        <authorList>
            <person name="Yang H."/>
            <person name="He T."/>
            <person name="Wu W."/>
            <person name="Zhu W."/>
            <person name="Lu B."/>
            <person name="Sun W."/>
        </authorList>
    </citation>
    <scope>NUCLEOTIDE SEQUENCE [LARGE SCALE GENOMIC DNA]</scope>
    <source>
        <strain evidence="7 8">DSM 40847</strain>
    </source>
</reference>
<dbReference type="Gene3D" id="2.10.70.100">
    <property type="match status" value="1"/>
</dbReference>
<evidence type="ECO:0000256" key="4">
    <source>
        <dbReference type="SAM" id="MobiDB-lite"/>
    </source>
</evidence>
<dbReference type="AlphaFoldDB" id="M3BPA7"/>
<dbReference type="STRING" id="1223523.H340_06341"/>
<dbReference type="InterPro" id="IPR052016">
    <property type="entry name" value="Bact_Sigma-Reg"/>
</dbReference>
<dbReference type="GO" id="GO:0016791">
    <property type="term" value="F:phosphatase activity"/>
    <property type="evidence" value="ECO:0007669"/>
    <property type="project" value="TreeGrafter"/>
</dbReference>
<evidence type="ECO:0000256" key="2">
    <source>
        <dbReference type="ARBA" id="ARBA00023015"/>
    </source>
</evidence>
<feature type="region of interest" description="Disordered" evidence="4">
    <location>
        <begin position="1"/>
        <end position="131"/>
    </location>
</feature>
<dbReference type="PANTHER" id="PTHR43156:SF2">
    <property type="entry name" value="STAGE II SPORULATION PROTEIN E"/>
    <property type="match status" value="1"/>
</dbReference>
<dbReference type="SMART" id="SM01012">
    <property type="entry name" value="ANTAR"/>
    <property type="match status" value="1"/>
</dbReference>
<dbReference type="PATRIC" id="fig|1223523.3.peg.1297"/>
<dbReference type="Gene3D" id="3.60.40.10">
    <property type="entry name" value="PPM-type phosphatase domain"/>
    <property type="match status" value="1"/>
</dbReference>
<dbReference type="PROSITE" id="PS50921">
    <property type="entry name" value="ANTAR"/>
    <property type="match status" value="1"/>
</dbReference>
<dbReference type="InterPro" id="IPR013655">
    <property type="entry name" value="PAS_fold_3"/>
</dbReference>
<feature type="compositionally biased region" description="Low complexity" evidence="4">
    <location>
        <begin position="82"/>
        <end position="92"/>
    </location>
</feature>
<evidence type="ECO:0000259" key="6">
    <source>
        <dbReference type="PROSITE" id="PS50921"/>
    </source>
</evidence>
<name>M3BPA7_STRM1</name>
<dbReference type="Gene3D" id="3.30.450.20">
    <property type="entry name" value="PAS domain"/>
    <property type="match status" value="1"/>
</dbReference>
<dbReference type="eggNOG" id="COG2208">
    <property type="taxonomic scope" value="Bacteria"/>
</dbReference>
<dbReference type="SUPFAM" id="SSF55781">
    <property type="entry name" value="GAF domain-like"/>
    <property type="match status" value="1"/>
</dbReference>
<dbReference type="GO" id="GO:0003723">
    <property type="term" value="F:RNA binding"/>
    <property type="evidence" value="ECO:0007669"/>
    <property type="project" value="InterPro"/>
</dbReference>
<dbReference type="PANTHER" id="PTHR43156">
    <property type="entry name" value="STAGE II SPORULATION PROTEIN E-RELATED"/>
    <property type="match status" value="1"/>
</dbReference>
<keyword evidence="2" id="KW-0805">Transcription regulation</keyword>
<dbReference type="InterPro" id="IPR036388">
    <property type="entry name" value="WH-like_DNA-bd_sf"/>
</dbReference>
<dbReference type="InterPro" id="IPR005561">
    <property type="entry name" value="ANTAR"/>
</dbReference>
<dbReference type="InterPro" id="IPR001932">
    <property type="entry name" value="PPM-type_phosphatase-like_dom"/>
</dbReference>
<feature type="domain" description="PAC" evidence="5">
    <location>
        <begin position="602"/>
        <end position="654"/>
    </location>
</feature>
<feature type="compositionally biased region" description="Gly residues" evidence="4">
    <location>
        <begin position="101"/>
        <end position="116"/>
    </location>
</feature>
<dbReference type="InterPro" id="IPR036457">
    <property type="entry name" value="PPM-type-like_dom_sf"/>
</dbReference>
<dbReference type="Pfam" id="PF03861">
    <property type="entry name" value="ANTAR"/>
    <property type="match status" value="1"/>
</dbReference>
<dbReference type="InterPro" id="IPR003018">
    <property type="entry name" value="GAF"/>
</dbReference>
<sequence>MEEERRDASVSEGFPGGALGTEPAGGGCPDGGRVGGGSMSGGSPDGGSAGTASSDSGRVGGGPVSAASSGGGPASGRGGVPAGAVPVARFGADSSPAGVDGSAGAGTGAPVGGAGDPGESAENGGPPASGLGRLAATVARLREEVLRAHAAADGRALLEMAKGVLVERLRLSPVQAARQLDELAEAAGVPPLELAADIVNQAARDRLSDAARDFLARVGDGAKEPAGDEASVAVRLRTAESGALAADDTQAVARALLEHALSPLGATAVAIWASGSGGSLRLAGYAGIPADEAVRWHYVPPGVATPARRALAARDQLWFDDLSATGLPSVAHRLLPAGGRVAVPVETQGRILGVLEICWPGAPAQRLPAVRRQFDALAELVAHTLETLPAARPEPVPAAPGPELVELADSLYDPALVLCGESDARGRLVDFRIRHANPRFTDPGGRPRGAVAGALLLEAYPLAAEENGLFAKVEHVHATGEPFRAEGMPFTAIVGQVRVPTTADVSISRHGREVLLIWRLAGETARLAHLLRHAQRLGRIGGFEEDLTTGRIIWSEQLFSLHGLPATAPAVPLEQLAALAHPDDTAAIGRFLRTVLHHRRPASTAFRLQRPDGITRHIRVVAEPVLDADGRLVAVRGAFQDISAQHWTEVALAATRDQLAYSEQRTAERNRLARQLQQAIMPPAHGPIDAPDLDIAVRYRPAEDDSLVGGDWYDAIVLPSKRVLLSVGDVAGHGIEAATGMVALRNALRGLATTGAGPAQLLGWLNLVAHHLTDQVTATAICALYDTETRVLRWARAGHLPPVLIRGGRASTVPLVRGLLLGAIGETEYEEGEIQLEQDDVLLLYTDGLIERKDRSLEDSLEQLVATAARGGATLEQRLDRLLTHSGSDTDDDTCVVGVRLRSPDPVD</sequence>
<dbReference type="SUPFAM" id="SSF55785">
    <property type="entry name" value="PYP-like sensor domain (PAS domain)"/>
    <property type="match status" value="1"/>
</dbReference>
<dbReference type="PROSITE" id="PS50113">
    <property type="entry name" value="PAC"/>
    <property type="match status" value="1"/>
</dbReference>
<evidence type="ECO:0000256" key="3">
    <source>
        <dbReference type="ARBA" id="ARBA00023163"/>
    </source>
</evidence>
<dbReference type="Pfam" id="PF07228">
    <property type="entry name" value="SpoIIE"/>
    <property type="match status" value="1"/>
</dbReference>
<gene>
    <name evidence="7" type="ORF">H340_06341</name>
</gene>
<dbReference type="EMBL" id="AORZ01000011">
    <property type="protein sequence ID" value="EMF01485.1"/>
    <property type="molecule type" value="Genomic_DNA"/>
</dbReference>
<proteinExistence type="predicted"/>
<dbReference type="SMART" id="SM00331">
    <property type="entry name" value="PP2C_SIG"/>
    <property type="match status" value="1"/>
</dbReference>
<dbReference type="InterPro" id="IPR001610">
    <property type="entry name" value="PAC"/>
</dbReference>
<dbReference type="InterPro" id="IPR000700">
    <property type="entry name" value="PAS-assoc_C"/>
</dbReference>
<evidence type="ECO:0000313" key="8">
    <source>
        <dbReference type="Proteomes" id="UP000011740"/>
    </source>
</evidence>
<keyword evidence="3" id="KW-0804">Transcription</keyword>
<dbReference type="InterPro" id="IPR000014">
    <property type="entry name" value="PAS"/>
</dbReference>
<dbReference type="SUPFAM" id="SSF81606">
    <property type="entry name" value="PP2C-like"/>
    <property type="match status" value="1"/>
</dbReference>